<comment type="caution">
    <text evidence="2">The sequence shown here is derived from an EMBL/GenBank/DDBJ whole genome shotgun (WGS) entry which is preliminary data.</text>
</comment>
<feature type="region of interest" description="Disordered" evidence="1">
    <location>
        <begin position="84"/>
        <end position="221"/>
    </location>
</feature>
<accession>A0A423U0T3</accession>
<reference evidence="2 3" key="2">
    <citation type="submission" date="2019-01" db="EMBL/GenBank/DDBJ databases">
        <title>The decoding of complex shrimp genome reveals the adaptation for benthos swimmer, frequently molting mechanism and breeding impact on genome.</title>
        <authorList>
            <person name="Sun Y."/>
            <person name="Gao Y."/>
            <person name="Yu Y."/>
        </authorList>
    </citation>
    <scope>NUCLEOTIDE SEQUENCE [LARGE SCALE GENOMIC DNA]</scope>
    <source>
        <tissue evidence="2">Muscle</tissue>
    </source>
</reference>
<dbReference type="Proteomes" id="UP000283509">
    <property type="component" value="Unassembled WGS sequence"/>
</dbReference>
<evidence type="ECO:0000313" key="3">
    <source>
        <dbReference type="Proteomes" id="UP000283509"/>
    </source>
</evidence>
<dbReference type="EMBL" id="QCYY01000847">
    <property type="protein sequence ID" value="ROT82314.1"/>
    <property type="molecule type" value="Genomic_DNA"/>
</dbReference>
<protein>
    <submittedName>
        <fullName evidence="2">Uncharacterized protein</fullName>
    </submittedName>
</protein>
<dbReference type="OrthoDB" id="6381209at2759"/>
<feature type="compositionally biased region" description="Basic and acidic residues" evidence="1">
    <location>
        <begin position="89"/>
        <end position="101"/>
    </location>
</feature>
<reference evidence="2 3" key="1">
    <citation type="submission" date="2018-04" db="EMBL/GenBank/DDBJ databases">
        <authorList>
            <person name="Zhang X."/>
            <person name="Yuan J."/>
            <person name="Li F."/>
            <person name="Xiang J."/>
        </authorList>
    </citation>
    <scope>NUCLEOTIDE SEQUENCE [LARGE SCALE GENOMIC DNA]</scope>
    <source>
        <tissue evidence="2">Muscle</tissue>
    </source>
</reference>
<organism evidence="2 3">
    <name type="scientific">Penaeus vannamei</name>
    <name type="common">Whiteleg shrimp</name>
    <name type="synonym">Litopenaeus vannamei</name>
    <dbReference type="NCBI Taxonomy" id="6689"/>
    <lineage>
        <taxon>Eukaryota</taxon>
        <taxon>Metazoa</taxon>
        <taxon>Ecdysozoa</taxon>
        <taxon>Arthropoda</taxon>
        <taxon>Crustacea</taxon>
        <taxon>Multicrustacea</taxon>
        <taxon>Malacostraca</taxon>
        <taxon>Eumalacostraca</taxon>
        <taxon>Eucarida</taxon>
        <taxon>Decapoda</taxon>
        <taxon>Dendrobranchiata</taxon>
        <taxon>Penaeoidea</taxon>
        <taxon>Penaeidae</taxon>
        <taxon>Penaeus</taxon>
    </lineage>
</organism>
<proteinExistence type="predicted"/>
<evidence type="ECO:0000256" key="1">
    <source>
        <dbReference type="SAM" id="MobiDB-lite"/>
    </source>
</evidence>
<sequence>MAELEDELIGEDLDYEYDLDEEEEEALLAGETQEVEEDIIELRVEDEFEDDDGQMGMSHSSNVHSLQTSDAVYERDIEDNYNDNSMNKVKVEKTDVIDHSRGRGGFRGCGRDRGRGGGRGGQMGDGREGDQEWPPGWPPRWTQRLDVPPGNSGWGGPRFQIQPWERPPLLMNPQMRPGIRQGVPNMQMQRGGPPNMGRPQLPLVSLPGGMPDGLMHSWQSP</sequence>
<gene>
    <name evidence="2" type="ORF">C7M84_024518</name>
</gene>
<evidence type="ECO:0000313" key="2">
    <source>
        <dbReference type="EMBL" id="ROT82314.1"/>
    </source>
</evidence>
<dbReference type="AlphaFoldDB" id="A0A423U0T3"/>
<name>A0A423U0T3_PENVA</name>
<keyword evidence="3" id="KW-1185">Reference proteome</keyword>